<dbReference type="GO" id="GO:0005655">
    <property type="term" value="C:nucleolar ribonuclease P complex"/>
    <property type="evidence" value="ECO:0007669"/>
    <property type="project" value="InterPro"/>
</dbReference>
<dbReference type="InterPro" id="IPR014612">
    <property type="entry name" value="Pop7/Rpp20"/>
</dbReference>
<dbReference type="GO" id="GO:0003676">
    <property type="term" value="F:nucleic acid binding"/>
    <property type="evidence" value="ECO:0007669"/>
    <property type="project" value="InterPro"/>
</dbReference>
<dbReference type="GO" id="GO:0001682">
    <property type="term" value="P:tRNA 5'-leader removal"/>
    <property type="evidence" value="ECO:0007669"/>
    <property type="project" value="InterPro"/>
</dbReference>
<dbReference type="Gene3D" id="3.30.110.20">
    <property type="entry name" value="Alba-like domain"/>
    <property type="match status" value="1"/>
</dbReference>
<evidence type="ECO:0000256" key="2">
    <source>
        <dbReference type="ARBA" id="ARBA00022694"/>
    </source>
</evidence>
<evidence type="ECO:0000256" key="4">
    <source>
        <dbReference type="SAM" id="MobiDB-lite"/>
    </source>
</evidence>
<proteinExistence type="predicted"/>
<evidence type="ECO:0000313" key="5">
    <source>
        <dbReference type="EMBL" id="GFQ70428.1"/>
    </source>
</evidence>
<feature type="compositionally biased region" description="Basic residues" evidence="4">
    <location>
        <begin position="1"/>
        <end position="11"/>
    </location>
</feature>
<dbReference type="InterPro" id="IPR036882">
    <property type="entry name" value="Alba-like_dom_sf"/>
</dbReference>
<name>A0A8X6KFK3_TRICU</name>
<dbReference type="EMBL" id="BMAO01010951">
    <property type="protein sequence ID" value="GFQ70428.1"/>
    <property type="molecule type" value="Genomic_DNA"/>
</dbReference>
<dbReference type="PANTHER" id="PTHR15314:SF1">
    <property type="entry name" value="RIBONUCLEASE P PROTEIN SUBUNIT P20"/>
    <property type="match status" value="1"/>
</dbReference>
<sequence>MEGNKRNRRSSKPMQDVEIKMAPSSSRDIENSDPGYRIERRLTPRLPKRKNDFYVNQKTSFIGQFNKCKSLLASENEIRVHGLGASVNTAVNLALQLKSFYTDTITLEATTSTVDLIDDHHSPKNGHRVENRKNSAIHIKITQVAASSKIQIS</sequence>
<evidence type="ECO:0000313" key="6">
    <source>
        <dbReference type="Proteomes" id="UP000887116"/>
    </source>
</evidence>
<feature type="region of interest" description="Disordered" evidence="4">
    <location>
        <begin position="1"/>
        <end position="33"/>
    </location>
</feature>
<dbReference type="PANTHER" id="PTHR15314">
    <property type="entry name" value="RIBONUCLEASE P PROTEIN SUBUNIT P20"/>
    <property type="match status" value="1"/>
</dbReference>
<protein>
    <submittedName>
        <fullName evidence="5">Ribonuclease P protein subunit p20</fullName>
    </submittedName>
</protein>
<dbReference type="GO" id="GO:0000172">
    <property type="term" value="C:ribonuclease MRP complex"/>
    <property type="evidence" value="ECO:0007669"/>
    <property type="project" value="InterPro"/>
</dbReference>
<comment type="subcellular location">
    <subcellularLocation>
        <location evidence="1">Nucleus</location>
        <location evidence="1">Nucleolus</location>
    </subcellularLocation>
</comment>
<comment type="caution">
    <text evidence="5">The sequence shown here is derived from an EMBL/GenBank/DDBJ whole genome shotgun (WGS) entry which is preliminary data.</text>
</comment>
<dbReference type="Pfam" id="PF12328">
    <property type="entry name" value="Rpp20"/>
    <property type="match status" value="1"/>
</dbReference>
<dbReference type="SUPFAM" id="SSF82704">
    <property type="entry name" value="AlbA-like"/>
    <property type="match status" value="1"/>
</dbReference>
<keyword evidence="3" id="KW-0539">Nucleus</keyword>
<accession>A0A8X6KFK3</accession>
<evidence type="ECO:0000256" key="3">
    <source>
        <dbReference type="ARBA" id="ARBA00023242"/>
    </source>
</evidence>
<organism evidence="5 6">
    <name type="scientific">Trichonephila clavata</name>
    <name type="common">Joro spider</name>
    <name type="synonym">Nephila clavata</name>
    <dbReference type="NCBI Taxonomy" id="2740835"/>
    <lineage>
        <taxon>Eukaryota</taxon>
        <taxon>Metazoa</taxon>
        <taxon>Ecdysozoa</taxon>
        <taxon>Arthropoda</taxon>
        <taxon>Chelicerata</taxon>
        <taxon>Arachnida</taxon>
        <taxon>Araneae</taxon>
        <taxon>Araneomorphae</taxon>
        <taxon>Entelegynae</taxon>
        <taxon>Araneoidea</taxon>
        <taxon>Nephilidae</taxon>
        <taxon>Trichonephila</taxon>
    </lineage>
</organism>
<keyword evidence="6" id="KW-1185">Reference proteome</keyword>
<dbReference type="AlphaFoldDB" id="A0A8X6KFK3"/>
<gene>
    <name evidence="5" type="primary">NCL1_55694</name>
    <name evidence="5" type="ORF">TNCT_222371</name>
</gene>
<dbReference type="Proteomes" id="UP000887116">
    <property type="component" value="Unassembled WGS sequence"/>
</dbReference>
<dbReference type="OrthoDB" id="416729at2759"/>
<reference evidence="5" key="1">
    <citation type="submission" date="2020-07" db="EMBL/GenBank/DDBJ databases">
        <title>Multicomponent nature underlies the extraordinary mechanical properties of spider dragline silk.</title>
        <authorList>
            <person name="Kono N."/>
            <person name="Nakamura H."/>
            <person name="Mori M."/>
            <person name="Yoshida Y."/>
            <person name="Ohtoshi R."/>
            <person name="Malay A.D."/>
            <person name="Moran D.A.P."/>
            <person name="Tomita M."/>
            <person name="Numata K."/>
            <person name="Arakawa K."/>
        </authorList>
    </citation>
    <scope>NUCLEOTIDE SEQUENCE</scope>
</reference>
<evidence type="ECO:0000256" key="1">
    <source>
        <dbReference type="ARBA" id="ARBA00004604"/>
    </source>
</evidence>
<keyword evidence="2" id="KW-0819">tRNA processing</keyword>